<feature type="compositionally biased region" description="Polar residues" evidence="7">
    <location>
        <begin position="642"/>
        <end position="654"/>
    </location>
</feature>
<dbReference type="InterPro" id="IPR031808">
    <property type="entry name" value="JMY/WHAMM_N"/>
</dbReference>
<evidence type="ECO:0000256" key="5">
    <source>
        <dbReference type="ARBA" id="ARBA00023203"/>
    </source>
</evidence>
<evidence type="ECO:0000313" key="10">
    <source>
        <dbReference type="EMBL" id="KAK6179848.1"/>
    </source>
</evidence>
<feature type="domain" description="JMY/WHAMM N-terminal" evidence="9">
    <location>
        <begin position="1"/>
        <end position="121"/>
    </location>
</feature>
<evidence type="ECO:0000313" key="11">
    <source>
        <dbReference type="Proteomes" id="UP001347796"/>
    </source>
</evidence>
<keyword evidence="4 6" id="KW-0175">Coiled coil</keyword>
<gene>
    <name evidence="10" type="ORF">SNE40_012112</name>
</gene>
<evidence type="ECO:0000256" key="4">
    <source>
        <dbReference type="ARBA" id="ARBA00023054"/>
    </source>
</evidence>
<feature type="domain" description="JMY/WHAMM middle" evidence="8">
    <location>
        <begin position="122"/>
        <end position="384"/>
    </location>
</feature>
<dbReference type="PANTHER" id="PTHR23330:SF10">
    <property type="entry name" value="WH2 DOMAIN-CONTAINING PROTEIN"/>
    <property type="match status" value="1"/>
</dbReference>
<evidence type="ECO:0000256" key="2">
    <source>
        <dbReference type="ARBA" id="ARBA00004496"/>
    </source>
</evidence>
<evidence type="ECO:0008006" key="12">
    <source>
        <dbReference type="Google" id="ProtNLM"/>
    </source>
</evidence>
<feature type="coiled-coil region" evidence="6">
    <location>
        <begin position="402"/>
        <end position="429"/>
    </location>
</feature>
<dbReference type="EMBL" id="JAZGQO010000008">
    <property type="protein sequence ID" value="KAK6179848.1"/>
    <property type="molecule type" value="Genomic_DNA"/>
</dbReference>
<feature type="region of interest" description="Disordered" evidence="7">
    <location>
        <begin position="490"/>
        <end position="549"/>
    </location>
</feature>
<dbReference type="GO" id="GO:0003779">
    <property type="term" value="F:actin binding"/>
    <property type="evidence" value="ECO:0007669"/>
    <property type="project" value="UniProtKB-KW"/>
</dbReference>
<dbReference type="AlphaFoldDB" id="A0AAN8PQ78"/>
<evidence type="ECO:0000259" key="9">
    <source>
        <dbReference type="Pfam" id="PF15920"/>
    </source>
</evidence>
<feature type="region of interest" description="Disordered" evidence="7">
    <location>
        <begin position="577"/>
        <end position="672"/>
    </location>
</feature>
<comment type="caution">
    <text evidence="10">The sequence shown here is derived from an EMBL/GenBank/DDBJ whole genome shotgun (WGS) entry which is preliminary data.</text>
</comment>
<dbReference type="GO" id="GO:0071933">
    <property type="term" value="F:Arp2/3 complex binding"/>
    <property type="evidence" value="ECO:0007669"/>
    <property type="project" value="TreeGrafter"/>
</dbReference>
<dbReference type="GO" id="GO:0012505">
    <property type="term" value="C:endomembrane system"/>
    <property type="evidence" value="ECO:0007669"/>
    <property type="project" value="UniProtKB-SubCell"/>
</dbReference>
<dbReference type="InterPro" id="IPR031738">
    <property type="entry name" value="JMY/WHAMM"/>
</dbReference>
<accession>A0AAN8PQ78</accession>
<evidence type="ECO:0000256" key="6">
    <source>
        <dbReference type="SAM" id="Coils"/>
    </source>
</evidence>
<evidence type="ECO:0000259" key="8">
    <source>
        <dbReference type="Pfam" id="PF15871"/>
    </source>
</evidence>
<proteinExistence type="predicted"/>
<organism evidence="10 11">
    <name type="scientific">Patella caerulea</name>
    <name type="common">Rayed Mediterranean limpet</name>
    <dbReference type="NCBI Taxonomy" id="87958"/>
    <lineage>
        <taxon>Eukaryota</taxon>
        <taxon>Metazoa</taxon>
        <taxon>Spiralia</taxon>
        <taxon>Lophotrochozoa</taxon>
        <taxon>Mollusca</taxon>
        <taxon>Gastropoda</taxon>
        <taxon>Patellogastropoda</taxon>
        <taxon>Patelloidea</taxon>
        <taxon>Patellidae</taxon>
        <taxon>Patella</taxon>
    </lineage>
</organism>
<feature type="compositionally biased region" description="Basic residues" evidence="7">
    <location>
        <begin position="532"/>
        <end position="547"/>
    </location>
</feature>
<dbReference type="PANTHER" id="PTHR23330">
    <property type="entry name" value="P300 TRANSCRIPTIONAL COFACTOR JMY-RELATED"/>
    <property type="match status" value="1"/>
</dbReference>
<dbReference type="Pfam" id="PF15920">
    <property type="entry name" value="WHAMM-JMY_N"/>
    <property type="match status" value="1"/>
</dbReference>
<protein>
    <recommendedName>
        <fullName evidence="12">WH2 domain-containing protein</fullName>
    </recommendedName>
</protein>
<comment type="subcellular location">
    <subcellularLocation>
        <location evidence="2">Cytoplasm</location>
    </subcellularLocation>
    <subcellularLocation>
        <location evidence="1">Endomembrane system</location>
    </subcellularLocation>
</comment>
<keyword evidence="5" id="KW-0009">Actin-binding</keyword>
<feature type="region of interest" description="Disordered" evidence="7">
    <location>
        <begin position="733"/>
        <end position="757"/>
    </location>
</feature>
<keyword evidence="11" id="KW-1185">Reference proteome</keyword>
<dbReference type="Pfam" id="PF15871">
    <property type="entry name" value="JMY"/>
    <property type="match status" value="1"/>
</dbReference>
<dbReference type="GO" id="GO:0034314">
    <property type="term" value="P:Arp2/3 complex-mediated actin nucleation"/>
    <property type="evidence" value="ECO:0007669"/>
    <property type="project" value="TreeGrafter"/>
</dbReference>
<evidence type="ECO:0000256" key="1">
    <source>
        <dbReference type="ARBA" id="ARBA00004308"/>
    </source>
</evidence>
<keyword evidence="3" id="KW-0963">Cytoplasm</keyword>
<reference evidence="10 11" key="1">
    <citation type="submission" date="2024-01" db="EMBL/GenBank/DDBJ databases">
        <title>The genome of the rayed Mediterranean limpet Patella caerulea (Linnaeus, 1758).</title>
        <authorList>
            <person name="Anh-Thu Weber A."/>
            <person name="Halstead-Nussloch G."/>
        </authorList>
    </citation>
    <scope>NUCLEOTIDE SEQUENCE [LARGE SCALE GENOMIC DNA]</scope>
    <source>
        <strain evidence="10">AATW-2023a</strain>
        <tissue evidence="10">Whole specimen</tissue>
    </source>
</reference>
<evidence type="ECO:0000256" key="7">
    <source>
        <dbReference type="SAM" id="MobiDB-lite"/>
    </source>
</evidence>
<evidence type="ECO:0000256" key="3">
    <source>
        <dbReference type="ARBA" id="ARBA00022490"/>
    </source>
</evidence>
<name>A0AAN8PQ78_PATCE</name>
<dbReference type="GO" id="GO:0005737">
    <property type="term" value="C:cytoplasm"/>
    <property type="evidence" value="ECO:0007669"/>
    <property type="project" value="UniProtKB-SubCell"/>
</dbReference>
<feature type="compositionally biased region" description="Pro residues" evidence="7">
    <location>
        <begin position="593"/>
        <end position="616"/>
    </location>
</feature>
<dbReference type="Proteomes" id="UP001347796">
    <property type="component" value="Unassembled WGS sequence"/>
</dbReference>
<sequence length="757" mass="87568">MTFLVAWNQSDGKIAVTCRLSSRTCTDSQDDNTKSGYFSVQELMGIHEMLCLIHPSLSLYLPSLPEQPKGLMAYISSIPVPEDVDSLCDELSNYFKIALEICKEKLLISTLFEEPNFDDYFENIGELRREGYLEQLRNLEEEMLNIRFERDNCVTMQDLEDVYSVEDDAVFRFNIALAEYYNYQIQPFLDVREVAFNKLKQAKNDLSDHRLGERIHKESAEIISEWNGHYQQALDSIQEFYIKYYTHTSQMYSDMCKRMNEDKAKFGRKAFEIVGSDRLFRIEENKSLEKLQLFYNRKKLCIQERDEVKQEIASLPDTPRVRKDMEKLEERVYHCQIRIYEEHLNILSEEENLAKTNLNNRLRLINEKNEEITFYDAVESMDEFSEDDDEDDMVNDKTDPEILQFKRQLADINRRRAILRNKKSTLERQCKQKVQIKQENIERHNQHHSIQIKRNKDKETLEAKKDFIVEERKKAIDRLKSHKVKYPVPATIKPLRYQPPSQRKDSLTSLSRHKTPSLVSNQNYPSLAPVKEKRKPAPRKPFVRPPKKKFDNVDGDVTFYISGGTVMNQTNNEEKTLENAKQDSMVSSFNPPSQAPPPPPPPPPPSAVPPPPPPVPSLTSLSKPPNLGVQFNLAEAMKNLKKPSSVNEKSSSNHGGLDLSSIASGRVHLKPAKERVLKPKVEEGNEMGEIFNLIKQGVKLRPLKALDKTDVNPSSLSPSDSHLQLLQESMRRINKVVRGNTPESEDDEDDRNFDFDD</sequence>